<comment type="caution">
    <text evidence="1">The sequence shown here is derived from an EMBL/GenBank/DDBJ whole genome shotgun (WGS) entry which is preliminary data.</text>
</comment>
<dbReference type="Proteomes" id="UP000266841">
    <property type="component" value="Unassembled WGS sequence"/>
</dbReference>
<dbReference type="AlphaFoldDB" id="K0RNJ9"/>
<evidence type="ECO:0000313" key="2">
    <source>
        <dbReference type="Proteomes" id="UP000266841"/>
    </source>
</evidence>
<reference evidence="1 2" key="1">
    <citation type="journal article" date="2012" name="Genome Biol.">
        <title>Genome and low-iron response of an oceanic diatom adapted to chronic iron limitation.</title>
        <authorList>
            <person name="Lommer M."/>
            <person name="Specht M."/>
            <person name="Roy A.S."/>
            <person name="Kraemer L."/>
            <person name="Andreson R."/>
            <person name="Gutowska M.A."/>
            <person name="Wolf J."/>
            <person name="Bergner S.V."/>
            <person name="Schilhabel M.B."/>
            <person name="Klostermeier U.C."/>
            <person name="Beiko R.G."/>
            <person name="Rosenstiel P."/>
            <person name="Hippler M."/>
            <person name="Laroche J."/>
        </authorList>
    </citation>
    <scope>NUCLEOTIDE SEQUENCE [LARGE SCALE GENOMIC DNA]</scope>
    <source>
        <strain evidence="1 2">CCMP1005</strain>
    </source>
</reference>
<organism evidence="1 2">
    <name type="scientific">Thalassiosira oceanica</name>
    <name type="common">Marine diatom</name>
    <dbReference type="NCBI Taxonomy" id="159749"/>
    <lineage>
        <taxon>Eukaryota</taxon>
        <taxon>Sar</taxon>
        <taxon>Stramenopiles</taxon>
        <taxon>Ochrophyta</taxon>
        <taxon>Bacillariophyta</taxon>
        <taxon>Coscinodiscophyceae</taxon>
        <taxon>Thalassiosirophycidae</taxon>
        <taxon>Thalassiosirales</taxon>
        <taxon>Thalassiosiraceae</taxon>
        <taxon>Thalassiosira</taxon>
    </lineage>
</organism>
<sequence>MLNVNVRKRQKRKQKPWSFITEHRPLRLGNTGKRAGVKASAQGLLVFGTFLSDECAFAIIPDLQKLVARSGTDETRVDEPCELYTGDVPRRTIDPFDVPTGL</sequence>
<protein>
    <submittedName>
        <fullName evidence="1">Uncharacterized protein</fullName>
    </submittedName>
</protein>
<proteinExistence type="predicted"/>
<gene>
    <name evidence="1" type="ORF">THAOC_30506</name>
</gene>
<dbReference type="EMBL" id="AGNL01043551">
    <property type="protein sequence ID" value="EJK50496.1"/>
    <property type="molecule type" value="Genomic_DNA"/>
</dbReference>
<name>K0RNJ9_THAOC</name>
<keyword evidence="2" id="KW-1185">Reference proteome</keyword>
<evidence type="ECO:0000313" key="1">
    <source>
        <dbReference type="EMBL" id="EJK50496.1"/>
    </source>
</evidence>
<accession>K0RNJ9</accession>